<evidence type="ECO:0008006" key="2">
    <source>
        <dbReference type="Google" id="ProtNLM"/>
    </source>
</evidence>
<proteinExistence type="predicted"/>
<protein>
    <recommendedName>
        <fullName evidence="2">Holliday junction resolvase</fullName>
    </recommendedName>
</protein>
<gene>
    <name evidence="1" type="ORF">LCGC14_2820150</name>
</gene>
<feature type="non-terminal residue" evidence="1">
    <location>
        <position position="128"/>
    </location>
</feature>
<sequence>MGKLSRAKGAAWEREVANRVRAALGGENTRIRRMWQDQQQHGNADVFVPGFHLEAKVGKLTNPRAALRQAEDDMRKEGLIAIAVCKDNSPGGGVPAFETVTMRFDDFLELFAALVAQTGPHVVGARGE</sequence>
<organism evidence="1">
    <name type="scientific">marine sediment metagenome</name>
    <dbReference type="NCBI Taxonomy" id="412755"/>
    <lineage>
        <taxon>unclassified sequences</taxon>
        <taxon>metagenomes</taxon>
        <taxon>ecological metagenomes</taxon>
    </lineage>
</organism>
<accession>A0A0F8Z3Z1</accession>
<reference evidence="1" key="1">
    <citation type="journal article" date="2015" name="Nature">
        <title>Complex archaea that bridge the gap between prokaryotes and eukaryotes.</title>
        <authorList>
            <person name="Spang A."/>
            <person name="Saw J.H."/>
            <person name="Jorgensen S.L."/>
            <person name="Zaremba-Niedzwiedzka K."/>
            <person name="Martijn J."/>
            <person name="Lind A.E."/>
            <person name="van Eijk R."/>
            <person name="Schleper C."/>
            <person name="Guy L."/>
            <person name="Ettema T.J."/>
        </authorList>
    </citation>
    <scope>NUCLEOTIDE SEQUENCE</scope>
</reference>
<name>A0A0F8Z3Z1_9ZZZZ</name>
<comment type="caution">
    <text evidence="1">The sequence shown here is derived from an EMBL/GenBank/DDBJ whole genome shotgun (WGS) entry which is preliminary data.</text>
</comment>
<evidence type="ECO:0000313" key="1">
    <source>
        <dbReference type="EMBL" id="KKK80770.1"/>
    </source>
</evidence>
<dbReference type="AlphaFoldDB" id="A0A0F8Z3Z1"/>
<dbReference type="EMBL" id="LAZR01053427">
    <property type="protein sequence ID" value="KKK80770.1"/>
    <property type="molecule type" value="Genomic_DNA"/>
</dbReference>